<feature type="non-terminal residue" evidence="3">
    <location>
        <position position="1"/>
    </location>
</feature>
<dbReference type="EMBL" id="CAJNNV010007665">
    <property type="protein sequence ID" value="CAE8595202.1"/>
    <property type="molecule type" value="Genomic_DNA"/>
</dbReference>
<dbReference type="EMBL" id="CAJNNV010027985">
    <property type="protein sequence ID" value="CAE8622478.1"/>
    <property type="molecule type" value="Genomic_DNA"/>
</dbReference>
<evidence type="ECO:0000313" key="3">
    <source>
        <dbReference type="EMBL" id="CAE8594693.1"/>
    </source>
</evidence>
<evidence type="ECO:0000313" key="4">
    <source>
        <dbReference type="EMBL" id="CAE8595202.1"/>
    </source>
</evidence>
<evidence type="ECO:0000256" key="1">
    <source>
        <dbReference type="SAM" id="MobiDB-lite"/>
    </source>
</evidence>
<organism evidence="3 6">
    <name type="scientific">Polarella glacialis</name>
    <name type="common">Dinoflagellate</name>
    <dbReference type="NCBI Taxonomy" id="89957"/>
    <lineage>
        <taxon>Eukaryota</taxon>
        <taxon>Sar</taxon>
        <taxon>Alveolata</taxon>
        <taxon>Dinophyceae</taxon>
        <taxon>Suessiales</taxon>
        <taxon>Suessiaceae</taxon>
        <taxon>Polarella</taxon>
    </lineage>
</organism>
<evidence type="ECO:0000313" key="2">
    <source>
        <dbReference type="EMBL" id="CAE8583830.1"/>
    </source>
</evidence>
<dbReference type="EMBL" id="CAJNNV010000900">
    <property type="protein sequence ID" value="CAE8583830.1"/>
    <property type="molecule type" value="Genomic_DNA"/>
</dbReference>
<gene>
    <name evidence="3" type="ORF">PGLA1383_LOCUS13218</name>
    <name evidence="4" type="ORF">PGLA1383_LOCUS13717</name>
    <name evidence="2" type="ORF">PGLA1383_LOCUS2779</name>
    <name evidence="5" type="ORF">PGLA1383_LOCUS39922</name>
</gene>
<accession>A0A813E386</accession>
<dbReference type="AlphaFoldDB" id="A0A813E386"/>
<feature type="compositionally biased region" description="Basic residues" evidence="1">
    <location>
        <begin position="24"/>
        <end position="43"/>
    </location>
</feature>
<feature type="region of interest" description="Disordered" evidence="1">
    <location>
        <begin position="1"/>
        <end position="67"/>
    </location>
</feature>
<protein>
    <submittedName>
        <fullName evidence="3">Uncharacterized protein</fullName>
    </submittedName>
</protein>
<reference evidence="3" key="1">
    <citation type="submission" date="2021-02" db="EMBL/GenBank/DDBJ databases">
        <authorList>
            <person name="Dougan E. K."/>
            <person name="Rhodes N."/>
            <person name="Thang M."/>
            <person name="Chan C."/>
        </authorList>
    </citation>
    <scope>NUCLEOTIDE SEQUENCE</scope>
</reference>
<dbReference type="Proteomes" id="UP000654075">
    <property type="component" value="Unassembled WGS sequence"/>
</dbReference>
<evidence type="ECO:0000313" key="6">
    <source>
        <dbReference type="Proteomes" id="UP000654075"/>
    </source>
</evidence>
<evidence type="ECO:0000313" key="5">
    <source>
        <dbReference type="EMBL" id="CAE8622478.1"/>
    </source>
</evidence>
<keyword evidence="6" id="KW-1185">Reference proteome</keyword>
<comment type="caution">
    <text evidence="3">The sequence shown here is derived from an EMBL/GenBank/DDBJ whole genome shotgun (WGS) entry which is preliminary data.</text>
</comment>
<sequence length="67" mass="7417">IRHSHKGRGDHGYVSGKLHSVHRDGRRRGCSGRRHCQRVRSGCKQRDDGPVVSFSTPGFGAARPSPR</sequence>
<dbReference type="EMBL" id="CAJNNV010007280">
    <property type="protein sequence ID" value="CAE8594693.1"/>
    <property type="molecule type" value="Genomic_DNA"/>
</dbReference>
<name>A0A813E386_POLGL</name>
<proteinExistence type="predicted"/>